<feature type="transmembrane region" description="Helical" evidence="1">
    <location>
        <begin position="33"/>
        <end position="53"/>
    </location>
</feature>
<accession>A0A0F9U415</accession>
<keyword evidence="1" id="KW-0472">Membrane</keyword>
<protein>
    <submittedName>
        <fullName evidence="2">Uncharacterized protein</fullName>
    </submittedName>
</protein>
<sequence length="55" mass="6147">MSRLDTQGERMVPAWVEGGYETEREHKAYLDGALAGVVMGLWIALLVYAYALMLT</sequence>
<name>A0A0F9U415_9ZZZZ</name>
<gene>
    <name evidence="2" type="ORF">LCGC14_0313190</name>
</gene>
<organism evidence="2">
    <name type="scientific">marine sediment metagenome</name>
    <dbReference type="NCBI Taxonomy" id="412755"/>
    <lineage>
        <taxon>unclassified sequences</taxon>
        <taxon>metagenomes</taxon>
        <taxon>ecological metagenomes</taxon>
    </lineage>
</organism>
<evidence type="ECO:0000256" key="1">
    <source>
        <dbReference type="SAM" id="Phobius"/>
    </source>
</evidence>
<proteinExistence type="predicted"/>
<keyword evidence="1" id="KW-0812">Transmembrane</keyword>
<keyword evidence="1" id="KW-1133">Transmembrane helix</keyword>
<evidence type="ECO:0000313" key="2">
    <source>
        <dbReference type="EMBL" id="KKN82052.1"/>
    </source>
</evidence>
<comment type="caution">
    <text evidence="2">The sequence shown here is derived from an EMBL/GenBank/DDBJ whole genome shotgun (WGS) entry which is preliminary data.</text>
</comment>
<reference evidence="2" key="1">
    <citation type="journal article" date="2015" name="Nature">
        <title>Complex archaea that bridge the gap between prokaryotes and eukaryotes.</title>
        <authorList>
            <person name="Spang A."/>
            <person name="Saw J.H."/>
            <person name="Jorgensen S.L."/>
            <person name="Zaremba-Niedzwiedzka K."/>
            <person name="Martijn J."/>
            <person name="Lind A.E."/>
            <person name="van Eijk R."/>
            <person name="Schleper C."/>
            <person name="Guy L."/>
            <person name="Ettema T.J."/>
        </authorList>
    </citation>
    <scope>NUCLEOTIDE SEQUENCE</scope>
</reference>
<dbReference type="AlphaFoldDB" id="A0A0F9U415"/>
<dbReference type="EMBL" id="LAZR01000206">
    <property type="protein sequence ID" value="KKN82052.1"/>
    <property type="molecule type" value="Genomic_DNA"/>
</dbReference>